<evidence type="ECO:0000259" key="2">
    <source>
        <dbReference type="Pfam" id="PF00849"/>
    </source>
</evidence>
<feature type="domain" description="Pseudouridine synthase RsuA/RluA-like" evidence="2">
    <location>
        <begin position="9"/>
        <end position="181"/>
    </location>
</feature>
<dbReference type="InterPro" id="IPR020103">
    <property type="entry name" value="PsdUridine_synth_cat_dom_sf"/>
</dbReference>
<dbReference type="InterPro" id="IPR006224">
    <property type="entry name" value="PsdUridine_synth_RluA-like_CS"/>
</dbReference>
<gene>
    <name evidence="3" type="ORF">C6570_10130</name>
</gene>
<protein>
    <submittedName>
        <fullName evidence="3">RNA pseudouridine synthase</fullName>
    </submittedName>
</protein>
<dbReference type="GO" id="GO:0140098">
    <property type="term" value="F:catalytic activity, acting on RNA"/>
    <property type="evidence" value="ECO:0007669"/>
    <property type="project" value="UniProtKB-ARBA"/>
</dbReference>
<sequence length="228" mass="25067">MVVVHEDAHLLVLDKPSGLLAVPGRGPDRADCLSARAQQRWPDALIVHRLDQATSGLIVLARGIDVQRCLSAAFAERRVHKRYEALVHGQMVLPAVPDGDATQATSPDIADDDDRASEWALIDLPLIVDWPRRPRSKVDPLLGKPSRTRWRPLAYDAATHTTRVALEPITGRSHQLRVHLLAQGHPIVGDALYDAPDQAPRLMLHACTLALRHPVTDAPLRFASAVPF</sequence>
<comment type="similarity">
    <text evidence="1">Belongs to the pseudouridine synthase RluA family.</text>
</comment>
<dbReference type="Proteomes" id="UP000239709">
    <property type="component" value="Chromosome"/>
</dbReference>
<organism evidence="3 4">
    <name type="scientific">Ottowia oryzae</name>
    <dbReference type="NCBI Taxonomy" id="2109914"/>
    <lineage>
        <taxon>Bacteria</taxon>
        <taxon>Pseudomonadati</taxon>
        <taxon>Pseudomonadota</taxon>
        <taxon>Betaproteobacteria</taxon>
        <taxon>Burkholderiales</taxon>
        <taxon>Comamonadaceae</taxon>
        <taxon>Ottowia</taxon>
    </lineage>
</organism>
<dbReference type="Pfam" id="PF00849">
    <property type="entry name" value="PseudoU_synth_2"/>
    <property type="match status" value="1"/>
</dbReference>
<dbReference type="KEGG" id="otk:C6570_10130"/>
<dbReference type="InterPro" id="IPR050188">
    <property type="entry name" value="RluA_PseudoU_synthase"/>
</dbReference>
<dbReference type="GO" id="GO:0003723">
    <property type="term" value="F:RNA binding"/>
    <property type="evidence" value="ECO:0007669"/>
    <property type="project" value="InterPro"/>
</dbReference>
<dbReference type="CDD" id="cd02869">
    <property type="entry name" value="PseudoU_synth_RluA_like"/>
    <property type="match status" value="1"/>
</dbReference>
<evidence type="ECO:0000313" key="4">
    <source>
        <dbReference type="Proteomes" id="UP000239709"/>
    </source>
</evidence>
<dbReference type="PANTHER" id="PTHR21600">
    <property type="entry name" value="MITOCHONDRIAL RNA PSEUDOURIDINE SYNTHASE"/>
    <property type="match status" value="1"/>
</dbReference>
<dbReference type="SUPFAM" id="SSF55120">
    <property type="entry name" value="Pseudouridine synthase"/>
    <property type="match status" value="1"/>
</dbReference>
<keyword evidence="4" id="KW-1185">Reference proteome</keyword>
<dbReference type="GO" id="GO:0000455">
    <property type="term" value="P:enzyme-directed rRNA pseudouridine synthesis"/>
    <property type="evidence" value="ECO:0007669"/>
    <property type="project" value="TreeGrafter"/>
</dbReference>
<evidence type="ECO:0000313" key="3">
    <source>
        <dbReference type="EMBL" id="AVO34542.1"/>
    </source>
</evidence>
<dbReference type="Gene3D" id="3.30.2350.10">
    <property type="entry name" value="Pseudouridine synthase"/>
    <property type="match status" value="1"/>
</dbReference>
<dbReference type="PANTHER" id="PTHR21600:SF87">
    <property type="entry name" value="RNA PSEUDOURIDYLATE SYNTHASE DOMAIN-CONTAINING PROTEIN 1"/>
    <property type="match status" value="1"/>
</dbReference>
<dbReference type="InterPro" id="IPR006145">
    <property type="entry name" value="PsdUridine_synth_RsuA/RluA"/>
</dbReference>
<name>A0A2S0MF72_9BURK</name>
<dbReference type="EMBL" id="CP027666">
    <property type="protein sequence ID" value="AVO34542.1"/>
    <property type="molecule type" value="Genomic_DNA"/>
</dbReference>
<dbReference type="AlphaFoldDB" id="A0A2S0MF72"/>
<dbReference type="OrthoDB" id="9785808at2"/>
<accession>A0A2S0MF72</accession>
<reference evidence="3 4" key="1">
    <citation type="submission" date="2018-03" db="EMBL/GenBank/DDBJ databases">
        <title>Genome sequencing of Ottowia sp.</title>
        <authorList>
            <person name="Kim S.-J."/>
            <person name="Heo J."/>
            <person name="Kwon S.-W."/>
        </authorList>
    </citation>
    <scope>NUCLEOTIDE SEQUENCE [LARGE SCALE GENOMIC DNA]</scope>
    <source>
        <strain evidence="3 4">KADR8-3</strain>
    </source>
</reference>
<proteinExistence type="inferred from homology"/>
<evidence type="ECO:0000256" key="1">
    <source>
        <dbReference type="ARBA" id="ARBA00010876"/>
    </source>
</evidence>
<dbReference type="GO" id="GO:0009982">
    <property type="term" value="F:pseudouridine synthase activity"/>
    <property type="evidence" value="ECO:0007669"/>
    <property type="project" value="InterPro"/>
</dbReference>
<dbReference type="PROSITE" id="PS01129">
    <property type="entry name" value="PSI_RLU"/>
    <property type="match status" value="1"/>
</dbReference>